<dbReference type="InterPro" id="IPR000719">
    <property type="entry name" value="Prot_kinase_dom"/>
</dbReference>
<dbReference type="EMBL" id="BSUO01000001">
    <property type="protein sequence ID" value="GMA40969.1"/>
    <property type="molecule type" value="Genomic_DNA"/>
</dbReference>
<evidence type="ECO:0000256" key="2">
    <source>
        <dbReference type="ARBA" id="ARBA00022741"/>
    </source>
</evidence>
<evidence type="ECO:0000256" key="1">
    <source>
        <dbReference type="ARBA" id="ARBA00022679"/>
    </source>
</evidence>
<dbReference type="CDD" id="cd14014">
    <property type="entry name" value="STKc_PknB_like"/>
    <property type="match status" value="1"/>
</dbReference>
<keyword evidence="7" id="KW-0812">Transmembrane</keyword>
<dbReference type="PANTHER" id="PTHR43289:SF34">
    <property type="entry name" value="SERINE_THREONINE-PROTEIN KINASE YBDM-RELATED"/>
    <property type="match status" value="1"/>
</dbReference>
<feature type="transmembrane region" description="Helical" evidence="7">
    <location>
        <begin position="576"/>
        <end position="596"/>
    </location>
</feature>
<dbReference type="RefSeq" id="WP_284304585.1">
    <property type="nucleotide sequence ID" value="NZ_BSUO01000001.1"/>
</dbReference>
<feature type="compositionally biased region" description="Basic and acidic residues" evidence="6">
    <location>
        <begin position="326"/>
        <end position="338"/>
    </location>
</feature>
<evidence type="ECO:0000256" key="6">
    <source>
        <dbReference type="SAM" id="MobiDB-lite"/>
    </source>
</evidence>
<evidence type="ECO:0000256" key="3">
    <source>
        <dbReference type="ARBA" id="ARBA00022777"/>
    </source>
</evidence>
<evidence type="ECO:0000259" key="8">
    <source>
        <dbReference type="PROSITE" id="PS50011"/>
    </source>
</evidence>
<evidence type="ECO:0000256" key="7">
    <source>
        <dbReference type="SAM" id="Phobius"/>
    </source>
</evidence>
<feature type="transmembrane region" description="Helical" evidence="7">
    <location>
        <begin position="475"/>
        <end position="503"/>
    </location>
</feature>
<dbReference type="SUPFAM" id="SSF56112">
    <property type="entry name" value="Protein kinase-like (PK-like)"/>
    <property type="match status" value="1"/>
</dbReference>
<evidence type="ECO:0000256" key="4">
    <source>
        <dbReference type="ARBA" id="ARBA00022840"/>
    </source>
</evidence>
<feature type="transmembrane region" description="Helical" evidence="7">
    <location>
        <begin position="539"/>
        <end position="564"/>
    </location>
</feature>
<evidence type="ECO:0000313" key="10">
    <source>
        <dbReference type="Proteomes" id="UP001157126"/>
    </source>
</evidence>
<feature type="region of interest" description="Disordered" evidence="6">
    <location>
        <begin position="272"/>
        <end position="342"/>
    </location>
</feature>
<keyword evidence="1" id="KW-0808">Transferase</keyword>
<evidence type="ECO:0000256" key="5">
    <source>
        <dbReference type="PROSITE-ProRule" id="PRU10141"/>
    </source>
</evidence>
<keyword evidence="7" id="KW-0472">Membrane</keyword>
<dbReference type="Pfam" id="PF00069">
    <property type="entry name" value="Pkinase"/>
    <property type="match status" value="1"/>
</dbReference>
<dbReference type="InterPro" id="IPR011009">
    <property type="entry name" value="Kinase-like_dom_sf"/>
</dbReference>
<feature type="binding site" evidence="5">
    <location>
        <position position="47"/>
    </location>
    <ligand>
        <name>ATP</name>
        <dbReference type="ChEBI" id="CHEBI:30616"/>
    </ligand>
</feature>
<sequence>MATQPIDPSGAQVTRIGAYRLHGVLGEGGMGVVHLGVDSSGRAVAVKVLRDHVAHDPGARSRLAREVATLRRVDHPAVAPFLGADVDGPRPYVVTRYVPGDPLDAWVREHGPLSGDALRRFGATLADALEAIHAAGVVHRDLKPGNVLMPNASPVVIDFGIAHVADESRLTSTGLVMGTPGYIAPELLDGHDVSVATDLWGYAATVAFAATGRSPFGTGHTSAVLDRVRRGAADLRPLAPWFVDVLRAALDVDPGRRPSLAELRAAIGTPGRDLVASSAWSSTTETGDEGRADIPPTEAVSGAHSRPEADETAPPRTEAMPTPGEARTEAMPRAETGEGRTQGFAARHGHALRGAAAAAGARAWSARAGGAGGVPTASTDPATMVNPVVSTRVMPVVPPRERPSEAQTSPPPEQRYAAFEDRPHPVVSTYGHPGSGRPPDPRYPGPGGAHPAQLAHPAQQELAARAPISRRMGTLFGVGFVLVTLTGYLPALGLLVALGWSWLARFVDRVVTSVALRRMHRGPRDRDVPLAVLASPWHLLGSAFSAVVAGILPLLVGVAFSVGLRSLSNGVAGVPLGLASSIMVGASAALIVAWWGPGGGTLRRGSRSVVRGLAPGRIGAVAGVVVLVVAGGVLGLMTQSSGWALSWWPLEGVIETVSSLFTAW</sequence>
<dbReference type="SMART" id="SM00220">
    <property type="entry name" value="S_TKc"/>
    <property type="match status" value="1"/>
</dbReference>
<feature type="region of interest" description="Disordered" evidence="6">
    <location>
        <begin position="367"/>
        <end position="456"/>
    </location>
</feature>
<protein>
    <submittedName>
        <fullName evidence="9">Serine/threonine protein kinase</fullName>
    </submittedName>
</protein>
<dbReference type="InterPro" id="IPR017441">
    <property type="entry name" value="Protein_kinase_ATP_BS"/>
</dbReference>
<keyword evidence="9" id="KW-0723">Serine/threonine-protein kinase</keyword>
<dbReference type="PANTHER" id="PTHR43289">
    <property type="entry name" value="MITOGEN-ACTIVATED PROTEIN KINASE KINASE KINASE 20-RELATED"/>
    <property type="match status" value="1"/>
</dbReference>
<keyword evidence="2 5" id="KW-0547">Nucleotide-binding</keyword>
<feature type="transmembrane region" description="Helical" evidence="7">
    <location>
        <begin position="616"/>
        <end position="637"/>
    </location>
</feature>
<evidence type="ECO:0000313" key="9">
    <source>
        <dbReference type="EMBL" id="GMA40969.1"/>
    </source>
</evidence>
<dbReference type="Gene3D" id="3.30.200.20">
    <property type="entry name" value="Phosphorylase Kinase, domain 1"/>
    <property type="match status" value="1"/>
</dbReference>
<comment type="caution">
    <text evidence="9">The sequence shown here is derived from an EMBL/GenBank/DDBJ whole genome shotgun (WGS) entry which is preliminary data.</text>
</comment>
<accession>A0ABQ6IU20</accession>
<keyword evidence="4 5" id="KW-0067">ATP-binding</keyword>
<name>A0ABQ6IU20_9MICO</name>
<dbReference type="PROSITE" id="PS00107">
    <property type="entry name" value="PROTEIN_KINASE_ATP"/>
    <property type="match status" value="1"/>
</dbReference>
<feature type="domain" description="Protein kinase" evidence="8">
    <location>
        <begin position="19"/>
        <end position="275"/>
    </location>
</feature>
<keyword evidence="7" id="KW-1133">Transmembrane helix</keyword>
<keyword evidence="10" id="KW-1185">Reference proteome</keyword>
<dbReference type="InterPro" id="IPR008271">
    <property type="entry name" value="Ser/Thr_kinase_AS"/>
</dbReference>
<dbReference type="PROSITE" id="PS00108">
    <property type="entry name" value="PROTEIN_KINASE_ST"/>
    <property type="match status" value="1"/>
</dbReference>
<reference evidence="10" key="1">
    <citation type="journal article" date="2019" name="Int. J. Syst. Evol. Microbiol.">
        <title>The Global Catalogue of Microorganisms (GCM) 10K type strain sequencing project: providing services to taxonomists for standard genome sequencing and annotation.</title>
        <authorList>
            <consortium name="The Broad Institute Genomics Platform"/>
            <consortium name="The Broad Institute Genome Sequencing Center for Infectious Disease"/>
            <person name="Wu L."/>
            <person name="Ma J."/>
        </authorList>
    </citation>
    <scope>NUCLEOTIDE SEQUENCE [LARGE SCALE GENOMIC DNA]</scope>
    <source>
        <strain evidence="10">NBRC 113072</strain>
    </source>
</reference>
<dbReference type="Proteomes" id="UP001157126">
    <property type="component" value="Unassembled WGS sequence"/>
</dbReference>
<dbReference type="PROSITE" id="PS50011">
    <property type="entry name" value="PROTEIN_KINASE_DOM"/>
    <property type="match status" value="1"/>
</dbReference>
<gene>
    <name evidence="9" type="ORF">GCM10025883_30140</name>
</gene>
<proteinExistence type="predicted"/>
<keyword evidence="3 9" id="KW-0418">Kinase</keyword>
<dbReference type="Gene3D" id="1.10.510.10">
    <property type="entry name" value="Transferase(Phosphotransferase) domain 1"/>
    <property type="match status" value="1"/>
</dbReference>
<organism evidence="9 10">
    <name type="scientific">Mobilicoccus caccae</name>
    <dbReference type="NCBI Taxonomy" id="1859295"/>
    <lineage>
        <taxon>Bacteria</taxon>
        <taxon>Bacillati</taxon>
        <taxon>Actinomycetota</taxon>
        <taxon>Actinomycetes</taxon>
        <taxon>Micrococcales</taxon>
        <taxon>Dermatophilaceae</taxon>
        <taxon>Mobilicoccus</taxon>
    </lineage>
</organism>
<dbReference type="GO" id="GO:0004674">
    <property type="term" value="F:protein serine/threonine kinase activity"/>
    <property type="evidence" value="ECO:0007669"/>
    <property type="project" value="UniProtKB-KW"/>
</dbReference>